<keyword evidence="7" id="KW-1185">Reference proteome</keyword>
<reference evidence="6 7" key="1">
    <citation type="submission" date="2015-01" db="EMBL/GenBank/DDBJ databases">
        <title>The Genome Sequence of Rhinocladiella mackenzie CBS 650.93.</title>
        <authorList>
            <consortium name="The Broad Institute Genomics Platform"/>
            <person name="Cuomo C."/>
            <person name="de Hoog S."/>
            <person name="Gorbushina A."/>
            <person name="Stielow B."/>
            <person name="Teixiera M."/>
            <person name="Abouelleil A."/>
            <person name="Chapman S.B."/>
            <person name="Priest M."/>
            <person name="Young S.K."/>
            <person name="Wortman J."/>
            <person name="Nusbaum C."/>
            <person name="Birren B."/>
        </authorList>
    </citation>
    <scope>NUCLEOTIDE SEQUENCE [LARGE SCALE GENOMIC DNA]</scope>
    <source>
        <strain evidence="6 7">CBS 650.93</strain>
    </source>
</reference>
<feature type="repeat" description="ANK" evidence="2">
    <location>
        <begin position="1024"/>
        <end position="1057"/>
    </location>
</feature>
<name>A0A0D2I955_9EURO</name>
<proteinExistence type="predicted"/>
<feature type="repeat" description="ANK" evidence="2">
    <location>
        <begin position="1098"/>
        <end position="1130"/>
    </location>
</feature>
<feature type="repeat" description="ANK" evidence="2">
    <location>
        <begin position="991"/>
        <end position="1023"/>
    </location>
</feature>
<dbReference type="InterPro" id="IPR056884">
    <property type="entry name" value="NPHP3-like_N"/>
</dbReference>
<evidence type="ECO:0000259" key="4">
    <source>
        <dbReference type="Pfam" id="PF24809"/>
    </source>
</evidence>
<evidence type="ECO:0000256" key="1">
    <source>
        <dbReference type="ARBA" id="ARBA00022737"/>
    </source>
</evidence>
<dbReference type="PROSITE" id="PS50297">
    <property type="entry name" value="ANK_REP_REGION"/>
    <property type="match status" value="3"/>
</dbReference>
<dbReference type="PANTHER" id="PTHR10039:SF16">
    <property type="entry name" value="GPI INOSITOL-DEACYLASE"/>
    <property type="match status" value="1"/>
</dbReference>
<dbReference type="RefSeq" id="XP_013267003.1">
    <property type="nucleotide sequence ID" value="XM_013411549.1"/>
</dbReference>
<evidence type="ECO:0000313" key="7">
    <source>
        <dbReference type="Proteomes" id="UP000053617"/>
    </source>
</evidence>
<feature type="compositionally biased region" description="Basic and acidic residues" evidence="3">
    <location>
        <begin position="1"/>
        <end position="12"/>
    </location>
</feature>
<feature type="compositionally biased region" description="Pro residues" evidence="3">
    <location>
        <begin position="52"/>
        <end position="61"/>
    </location>
</feature>
<dbReference type="InterPro" id="IPR036770">
    <property type="entry name" value="Ankyrin_rpt-contain_sf"/>
</dbReference>
<accession>A0A0D2I955</accession>
<dbReference type="Pfam" id="PF12796">
    <property type="entry name" value="Ank_2"/>
    <property type="match status" value="2"/>
</dbReference>
<dbReference type="Pfam" id="PF24809">
    <property type="entry name" value="DUF7708"/>
    <property type="match status" value="1"/>
</dbReference>
<feature type="region of interest" description="Disordered" evidence="3">
    <location>
        <begin position="1"/>
        <end position="65"/>
    </location>
</feature>
<dbReference type="SUPFAM" id="SSF52540">
    <property type="entry name" value="P-loop containing nucleoside triphosphate hydrolases"/>
    <property type="match status" value="1"/>
</dbReference>
<dbReference type="STRING" id="1442369.A0A0D2I955"/>
<dbReference type="Gene3D" id="3.40.50.300">
    <property type="entry name" value="P-loop containing nucleotide triphosphate hydrolases"/>
    <property type="match status" value="1"/>
</dbReference>
<evidence type="ECO:0000256" key="2">
    <source>
        <dbReference type="PROSITE-ProRule" id="PRU00023"/>
    </source>
</evidence>
<dbReference type="InterPro" id="IPR002110">
    <property type="entry name" value="Ankyrin_rpt"/>
</dbReference>
<feature type="domain" description="DUF7708" evidence="4">
    <location>
        <begin position="157"/>
        <end position="256"/>
    </location>
</feature>
<dbReference type="Gene3D" id="1.25.40.20">
    <property type="entry name" value="Ankyrin repeat-containing domain"/>
    <property type="match status" value="1"/>
</dbReference>
<dbReference type="SMART" id="SM00248">
    <property type="entry name" value="ANK"/>
    <property type="match status" value="7"/>
</dbReference>
<feature type="region of interest" description="Disordered" evidence="3">
    <location>
        <begin position="1365"/>
        <end position="1430"/>
    </location>
</feature>
<organism evidence="6 7">
    <name type="scientific">Rhinocladiella mackenziei CBS 650.93</name>
    <dbReference type="NCBI Taxonomy" id="1442369"/>
    <lineage>
        <taxon>Eukaryota</taxon>
        <taxon>Fungi</taxon>
        <taxon>Dikarya</taxon>
        <taxon>Ascomycota</taxon>
        <taxon>Pezizomycotina</taxon>
        <taxon>Eurotiomycetes</taxon>
        <taxon>Chaetothyriomycetidae</taxon>
        <taxon>Chaetothyriales</taxon>
        <taxon>Herpotrichiellaceae</taxon>
        <taxon>Rhinocladiella</taxon>
    </lineage>
</organism>
<keyword evidence="1" id="KW-0677">Repeat</keyword>
<keyword evidence="2" id="KW-0040">ANK repeat</keyword>
<evidence type="ECO:0000313" key="6">
    <source>
        <dbReference type="EMBL" id="KIW99790.1"/>
    </source>
</evidence>
<dbReference type="EMBL" id="KN847484">
    <property type="protein sequence ID" value="KIW99790.1"/>
    <property type="molecule type" value="Genomic_DNA"/>
</dbReference>
<dbReference type="InterPro" id="IPR056125">
    <property type="entry name" value="DUF7708"/>
</dbReference>
<dbReference type="OrthoDB" id="4151987at2759"/>
<evidence type="ECO:0000259" key="5">
    <source>
        <dbReference type="Pfam" id="PF24883"/>
    </source>
</evidence>
<dbReference type="GeneID" id="25298789"/>
<evidence type="ECO:0008006" key="8">
    <source>
        <dbReference type="Google" id="ProtNLM"/>
    </source>
</evidence>
<feature type="compositionally biased region" description="Basic and acidic residues" evidence="3">
    <location>
        <begin position="1410"/>
        <end position="1422"/>
    </location>
</feature>
<dbReference type="Pfam" id="PF24883">
    <property type="entry name" value="NPHP3_N"/>
    <property type="match status" value="1"/>
</dbReference>
<dbReference type="PROSITE" id="PS50088">
    <property type="entry name" value="ANK_REPEAT"/>
    <property type="match status" value="3"/>
</dbReference>
<feature type="region of interest" description="Disordered" evidence="3">
    <location>
        <begin position="1248"/>
        <end position="1281"/>
    </location>
</feature>
<dbReference type="PANTHER" id="PTHR10039">
    <property type="entry name" value="AMELOGENIN"/>
    <property type="match status" value="1"/>
</dbReference>
<dbReference type="HOGENOM" id="CLU_252517_0_0_1"/>
<dbReference type="SUPFAM" id="SSF48403">
    <property type="entry name" value="Ankyrin repeat"/>
    <property type="match status" value="1"/>
</dbReference>
<dbReference type="Proteomes" id="UP000053617">
    <property type="component" value="Unassembled WGS sequence"/>
</dbReference>
<dbReference type="VEuPathDB" id="FungiDB:Z518_10718"/>
<evidence type="ECO:0000256" key="3">
    <source>
        <dbReference type="SAM" id="MobiDB-lite"/>
    </source>
</evidence>
<feature type="compositionally biased region" description="Acidic residues" evidence="3">
    <location>
        <begin position="1379"/>
        <end position="1409"/>
    </location>
</feature>
<gene>
    <name evidence="6" type="ORF">Z518_10718</name>
</gene>
<protein>
    <recommendedName>
        <fullName evidence="8">NACHT domain-containing protein</fullName>
    </recommendedName>
</protein>
<sequence length="1430" mass="161642">MDQRPSKTDKLKSFFKPGRHRDSRSPTPKAADSSSLPTDPNVAHNTRDPRRPPQPSAPPAPGSNASLWEKAQKEVENDSGWPEFSAKFMQNGSIVGIDSIISQFQDARSEAEKKKWAISVNGRQFVLRDAVDSIVEYAAVFKDVGVSIAACDPNQNAALAWGIVQFLVTAAVKNKEAHELVGNYKPIAYIMSQCAVYVELYLENKAVSPQTKDSFATSVQDTYTAVLRYLIAAWKFMQQTKFGHSWRAVIKPDSLRSEFDKAEAANSVMLGEQRKAQAQVINDQSDRTRKLEEFIHRLGPSFDQISQGMKDLHDQRQREELKRTQEDVLNKISSYVYHARYTQILQLRMESTCQWILSDPSFHLWRKSDSSFNIWLNGKMGTGKSTIVAFIVEAIMEQIRSEPDSPVRLAYHFCDGTSQQSQTFEYLSVILGSLLKQLCQFPTVEISESLAQRAQNEQAGTLRADECDLFLQQLIMYHPTVIVIDALDEVSQEVCVLLMKTLEHLQAVTTKPVKILISSRPMQRIERLLEKYSKIGVQNQDDINRYIQARLDLFIESSYLDLESAKPRIQRSLRTQAGGMFRWVQMSLQVISSDHSLTSEQDILDLIKNLPPDLGALYERIFEQIESGNPKHSRMVHQSLTLLMYSEFPLITREVIQAVLPVSNFKSPEGFVIDSCKGLVEWDKNQDTFRLAHATVRSFLDTKPGFSFPECHALLAKICLGHLQKQKLLLSNEPPTSWEYRSFTNYAVVCWPWHVLYAFEKRFSDPELREFFPSKPDTPWAHWTGRVAKSIDAHVRRRLMAIRPTESDSDSDSSADPDLAEIEFLENYLQFLDPESSNQPEEPTNTPAEDLVDLVKWKEFRSQPPNPLWSMLYWDLTRALIGPKTTINEGLFTIVREPVWYTRVEDDGSEREVHEFSSMGPPLGIFSQRADFESLKVLIPKVPKPAFDHCRHNPPLSSILENKKLSSGEQEEIFELMLHHGASAKEIDHVYGHTILQKAAELGRTELADLLLRHGADINGSGPAGKVPLLAACQADDPTEMIELLLKRGANPTVVDANGNTALHYLTWNLEFSEDRDYFDVVQSLVDRGVELEAVNEVGRTPLHLAVIDKNVAMEEILLERGASIYAPDFLDRTPVHYAADMGDTDVLEILTSDVFWPEGSAALEIKDALGFTALGLSIYRRNLDTMRILLERGALSHAHISEGDISLLQLALSIEFHAGIALLHTYGAQDEQVSACYGEAEGKYARIGRQGRDPDDGAMQPENSHVSPEERNGEQIDQSLTETASGIFRESEKGRKARQICADLQDANLVIYIGRESGYTYNEVEDGDLDRLREVLQKYGREIHIPPRDEDIERALNWLREDGTYSVDGTKTDSGGENTDDDDDKDENEIENESEDHDEKEEGDDDEDRDKVRAPQEKIFIERTVGCSG</sequence>
<dbReference type="InterPro" id="IPR027417">
    <property type="entry name" value="P-loop_NTPase"/>
</dbReference>
<feature type="domain" description="Nephrocystin 3-like N-terminal" evidence="5">
    <location>
        <begin position="352"/>
        <end position="520"/>
    </location>
</feature>